<feature type="domain" description="EGF-like" evidence="9">
    <location>
        <begin position="92"/>
        <end position="125"/>
    </location>
</feature>
<dbReference type="SMART" id="SM00181">
    <property type="entry name" value="EGF"/>
    <property type="match status" value="11"/>
</dbReference>
<dbReference type="InterPro" id="IPR057244">
    <property type="entry name" value="GAIN_B"/>
</dbReference>
<dbReference type="Gene3D" id="2.10.25.10">
    <property type="entry name" value="Laminin"/>
    <property type="match status" value="8"/>
</dbReference>
<dbReference type="Gene3D" id="1.10.167.10">
    <property type="entry name" value="Regulator of G-protein Signalling 4, domain 2"/>
    <property type="match status" value="1"/>
</dbReference>
<gene>
    <name evidence="11" type="ORF">NAEGRDRAFT_73134</name>
</gene>
<feature type="disulfide bond" evidence="7">
    <location>
        <begin position="287"/>
        <end position="296"/>
    </location>
</feature>
<dbReference type="STRING" id="5762.D2VVT5"/>
<evidence type="ECO:0000256" key="5">
    <source>
        <dbReference type="ARBA" id="ARBA00023136"/>
    </source>
</evidence>
<feature type="domain" description="EGF-like" evidence="9">
    <location>
        <begin position="133"/>
        <end position="166"/>
    </location>
</feature>
<dbReference type="SUPFAM" id="SSF48097">
    <property type="entry name" value="Regulator of G-protein signaling, RGS"/>
    <property type="match status" value="1"/>
</dbReference>
<protein>
    <submittedName>
        <fullName evidence="11">Predicted protein</fullName>
    </submittedName>
</protein>
<accession>D2VVT5</accession>
<evidence type="ECO:0000256" key="6">
    <source>
        <dbReference type="ARBA" id="ARBA00023157"/>
    </source>
</evidence>
<keyword evidence="5 8" id="KW-0472">Membrane</keyword>
<comment type="subcellular location">
    <subcellularLocation>
        <location evidence="1">Cell membrane</location>
    </subcellularLocation>
</comment>
<keyword evidence="3 8" id="KW-0812">Transmembrane</keyword>
<feature type="disulfide bond" evidence="7">
    <location>
        <begin position="554"/>
        <end position="563"/>
    </location>
</feature>
<evidence type="ECO:0000256" key="2">
    <source>
        <dbReference type="ARBA" id="ARBA00022475"/>
    </source>
</evidence>
<feature type="disulfide bond" evidence="7">
    <location>
        <begin position="420"/>
        <end position="429"/>
    </location>
</feature>
<dbReference type="InterPro" id="IPR000742">
    <property type="entry name" value="EGF"/>
</dbReference>
<dbReference type="VEuPathDB" id="AmoebaDB:NAEGRDRAFT_73134"/>
<dbReference type="GeneID" id="8858445"/>
<dbReference type="PROSITE" id="PS01186">
    <property type="entry name" value="EGF_2"/>
    <property type="match status" value="11"/>
</dbReference>
<dbReference type="InterPro" id="IPR013111">
    <property type="entry name" value="EGF_extracell"/>
</dbReference>
<sequence length="1564" mass="172644">MPLHQTFIYTGKLQPDETKHTTFPTTRTISRNSRISFSSSTITTNLIISILLLAFITSLIQSLYYQIVYSSNNDNKLYSHTFFVNAATTCYGVDSTDPSVCSGNGNCTSKNNCECNDGFSGNKCQTETVKCYGVVDTDPTVCSGHGNCSSKNNCLCDSGYSGNKCQTFDGTSSISCYGIDSTDSSVCNYNGNCTATNNCVCNQGYSGNQCQTLDSSFKCYGVDSTDVSVCNGNGNCTSTNNCVCKSGYTGNQCQNEDSSFKCYGVDSTDISVCSGNGNCTSSNNCECKSGYTGNQCQSIDSSFKCYGVDSIDISVCNGNGNCTSSNNCVCKSGYSGNQCQTYDGGNSGSFKCYGVDSSDISVCSGNGNCTSANNCECKAGYSGNQCQTFSTSFKCYGVDSTDSSVCNGNGNCTSSNNCECKSGYTGNQCQSIDSSFKCYGVDSMDVSVCNGNGNCTSSNNCVCKSGYSGNQCQNNDGSSTIKCYGIDSTDPSVCSGHGICSSTNDCQCENGYSGNKCQTFANETSTFKCYGVDSSDPTVCSGNGNCTSTNNCQCQSGFSGNKCQTTVNYCFGYDENDNNVCGGPDRGKCTSNDVCECKGSYVGYDCGAFVSDKSLIKITSKYSKILSTNTDINFITISIPKLTNSYKGIENRLKSTLVIFSSNVTIDYSTTGMIEQFQLYKNMTLGVYSLNLTIVDTTYNIQVAATVESSIFSILTLEQTTQSVDTLTAKEIAQVTKQLNQITNQQQFISTVVSTLKENVNNYTIDDGLDLTSSLLDISNVKLDTKSKLGISETLKSYAQNMIEKFDNFTTEQVKPVAINIVSVASNILNQSIFTEPSSKFVVIGNSIQSVEKTLSLVTIVNPTENLSIETSMIKVLLISKSEYKNLHTIDKDYTLNLPELGFEYSFGLVKYENYLTEDLQNTSSISDILQVRPMLNGVFSPLRHLSTPFNLTFSIKHFGAPPSNETVATVVCKYWNETTNEWLSDGCSTTILSADQVLCSCYHTTKFSSFVDYSKVNFSTRTIQTSLAVANIIFSSLFIAAILVILVLLVIFRKSQPVKSRFITPYFALTALLIDNLVSGIIAKGLLLGNYSFNVVIMTSVCAVISSALLASAVWCYFVMSIRFIIHRYFYEYMMRVVENRQQKNAVLVKILNIFKQDKLLILSSLMIGFGFVLYFTIFIILKGVDAFSDSQFTYSTTISLFIILLFMTAMVIAIYILDFYLDFTNKQLRDELVDISDEIMLLESGDSSLNNLNSRKSLKITKPFVDLLEQSHIKKFFNLFYSNDKLMFRPEAIFFMLGISFFTISYCLGFASVHDRYVSNPTSTQIQTVDILDAVAFLFEVLMTVCLITSFGGFSVGWAIFTETRKRSCFKESRQASVNAERIKSQRLESYEDLTNRFDVYKLMKNKYLLRLFQQYAKLEMSLENYIVWMRIEHARSKFAKLWVDMDGEAASIEEWNSLLEELLGWLKDHLDPDAELALNVSHHSVKQFIAAVHMLESKIDTISTKNRDSLFNLKEMVRQAIDSLIIDVLYNLTDTYSRFIITDEYKALKEVESVTEMNTFK</sequence>
<feature type="transmembrane region" description="Helical" evidence="8">
    <location>
        <begin position="42"/>
        <end position="65"/>
    </location>
</feature>
<feature type="disulfide bond" evidence="7">
    <location>
        <begin position="244"/>
        <end position="253"/>
    </location>
</feature>
<keyword evidence="4 8" id="KW-1133">Transmembrane helix</keyword>
<evidence type="ECO:0000313" key="12">
    <source>
        <dbReference type="Proteomes" id="UP000006671"/>
    </source>
</evidence>
<feature type="transmembrane region" description="Helical" evidence="8">
    <location>
        <begin position="1161"/>
        <end position="1183"/>
    </location>
</feature>
<dbReference type="GO" id="GO:0005886">
    <property type="term" value="C:plasma membrane"/>
    <property type="evidence" value="ECO:0007669"/>
    <property type="project" value="UniProtKB-SubCell"/>
</dbReference>
<feature type="domain" description="EGF-like" evidence="9">
    <location>
        <begin position="221"/>
        <end position="254"/>
    </location>
</feature>
<feature type="domain" description="EGF-like" evidence="9">
    <location>
        <begin position="397"/>
        <end position="430"/>
    </location>
</feature>
<feature type="domain" description="EGF-like" evidence="9">
    <location>
        <begin position="485"/>
        <end position="518"/>
    </location>
</feature>
<feature type="domain" description="EGF-like" evidence="9">
    <location>
        <begin position="440"/>
        <end position="473"/>
    </location>
</feature>
<dbReference type="RefSeq" id="XP_002671840.1">
    <property type="nucleotide sequence ID" value="XM_002671794.1"/>
</dbReference>
<evidence type="ECO:0000256" key="4">
    <source>
        <dbReference type="ARBA" id="ARBA00022989"/>
    </source>
</evidence>
<keyword evidence="7" id="KW-0245">EGF-like domain</keyword>
<dbReference type="InterPro" id="IPR044926">
    <property type="entry name" value="RGS_subdomain_2"/>
</dbReference>
<feature type="transmembrane region" description="Helical" evidence="8">
    <location>
        <begin position="1294"/>
        <end position="1316"/>
    </location>
</feature>
<dbReference type="OrthoDB" id="283575at2759"/>
<dbReference type="PROSITE" id="PS00022">
    <property type="entry name" value="EGF_1"/>
    <property type="match status" value="11"/>
</dbReference>
<dbReference type="InterPro" id="IPR051830">
    <property type="entry name" value="NOTCH_homolog"/>
</dbReference>
<dbReference type="PANTHER" id="PTHR24033">
    <property type="entry name" value="EGF-LIKE DOMAIN-CONTAINING PROTEIN"/>
    <property type="match status" value="1"/>
</dbReference>
<feature type="disulfide bond" evidence="7">
    <location>
        <begin position="508"/>
        <end position="517"/>
    </location>
</feature>
<feature type="transmembrane region" description="Helical" evidence="8">
    <location>
        <begin position="1203"/>
        <end position="1223"/>
    </location>
</feature>
<evidence type="ECO:0000256" key="8">
    <source>
        <dbReference type="SAM" id="Phobius"/>
    </source>
</evidence>
<comment type="caution">
    <text evidence="7">Lacks conserved residue(s) required for the propagation of feature annotation.</text>
</comment>
<feature type="disulfide bond" evidence="7">
    <location>
        <begin position="156"/>
        <end position="165"/>
    </location>
</feature>
<feature type="domain" description="EGF-like" evidence="9">
    <location>
        <begin position="531"/>
        <end position="564"/>
    </location>
</feature>
<feature type="transmembrane region" description="Helical" evidence="8">
    <location>
        <begin position="1028"/>
        <end position="1052"/>
    </location>
</feature>
<dbReference type="Proteomes" id="UP000006671">
    <property type="component" value="Unassembled WGS sequence"/>
</dbReference>
<dbReference type="InterPro" id="IPR036305">
    <property type="entry name" value="RGS_sf"/>
</dbReference>
<dbReference type="InParanoid" id="D2VVT5"/>
<dbReference type="PROSITE" id="PS50026">
    <property type="entry name" value="EGF_3"/>
    <property type="match status" value="11"/>
</dbReference>
<evidence type="ECO:0000259" key="9">
    <source>
        <dbReference type="PROSITE" id="PS50026"/>
    </source>
</evidence>
<dbReference type="Gene3D" id="2.60.120.260">
    <property type="entry name" value="Galactose-binding domain-like"/>
    <property type="match status" value="1"/>
</dbReference>
<dbReference type="PANTHER" id="PTHR24033:SF151">
    <property type="entry name" value="NOTCH 2"/>
    <property type="match status" value="1"/>
</dbReference>
<feature type="disulfide bond" evidence="7">
    <location>
        <begin position="377"/>
        <end position="386"/>
    </location>
</feature>
<feature type="transmembrane region" description="Helical" evidence="8">
    <location>
        <begin position="1096"/>
        <end position="1127"/>
    </location>
</feature>
<keyword evidence="12" id="KW-1185">Reference proteome</keyword>
<proteinExistence type="predicted"/>
<dbReference type="PROSITE" id="PS50221">
    <property type="entry name" value="GAIN_B"/>
    <property type="match status" value="1"/>
</dbReference>
<organism evidence="12">
    <name type="scientific">Naegleria gruberi</name>
    <name type="common">Amoeba</name>
    <dbReference type="NCBI Taxonomy" id="5762"/>
    <lineage>
        <taxon>Eukaryota</taxon>
        <taxon>Discoba</taxon>
        <taxon>Heterolobosea</taxon>
        <taxon>Tetramitia</taxon>
        <taxon>Eutetramitia</taxon>
        <taxon>Vahlkampfiidae</taxon>
        <taxon>Naegleria</taxon>
    </lineage>
</organism>
<keyword evidence="2" id="KW-1003">Cell membrane</keyword>
<keyword evidence="6 7" id="KW-1015">Disulfide bond</keyword>
<name>D2VVT5_NAEGR</name>
<evidence type="ECO:0000259" key="10">
    <source>
        <dbReference type="PROSITE" id="PS50221"/>
    </source>
</evidence>
<feature type="disulfide bond" evidence="7">
    <location>
        <begin position="330"/>
        <end position="339"/>
    </location>
</feature>
<feature type="domain" description="EGF-like" evidence="9">
    <location>
        <begin position="354"/>
        <end position="387"/>
    </location>
</feature>
<feature type="transmembrane region" description="Helical" evidence="8">
    <location>
        <begin position="1064"/>
        <end position="1084"/>
    </location>
</feature>
<reference evidence="11 12" key="1">
    <citation type="journal article" date="2010" name="Cell">
        <title>The genome of Naegleria gruberi illuminates early eukaryotic versatility.</title>
        <authorList>
            <person name="Fritz-Laylin L.K."/>
            <person name="Prochnik S.E."/>
            <person name="Ginger M.L."/>
            <person name="Dacks J.B."/>
            <person name="Carpenter M.L."/>
            <person name="Field M.C."/>
            <person name="Kuo A."/>
            <person name="Paredez A."/>
            <person name="Chapman J."/>
            <person name="Pham J."/>
            <person name="Shu S."/>
            <person name="Neupane R."/>
            <person name="Cipriano M."/>
            <person name="Mancuso J."/>
            <person name="Tu H."/>
            <person name="Salamov A."/>
            <person name="Lindquist E."/>
            <person name="Shapiro H."/>
            <person name="Lucas S."/>
            <person name="Grigoriev I.V."/>
            <person name="Cande W.Z."/>
            <person name="Fulton C."/>
            <person name="Rokhsar D.S."/>
            <person name="Dawson S.C."/>
        </authorList>
    </citation>
    <scope>NUCLEOTIDE SEQUENCE [LARGE SCALE GENOMIC DNA]</scope>
    <source>
        <strain evidence="11 12">NEG-M</strain>
    </source>
</reference>
<feature type="disulfide bond" evidence="7">
    <location>
        <begin position="201"/>
        <end position="210"/>
    </location>
</feature>
<evidence type="ECO:0000256" key="1">
    <source>
        <dbReference type="ARBA" id="ARBA00004236"/>
    </source>
</evidence>
<evidence type="ECO:0000313" key="11">
    <source>
        <dbReference type="EMBL" id="EFC39096.1"/>
    </source>
</evidence>
<evidence type="ECO:0000256" key="7">
    <source>
        <dbReference type="PROSITE-ProRule" id="PRU00076"/>
    </source>
</evidence>
<feature type="disulfide bond" evidence="7">
    <location>
        <begin position="115"/>
        <end position="124"/>
    </location>
</feature>
<feature type="disulfide bond" evidence="7">
    <location>
        <begin position="463"/>
        <end position="472"/>
    </location>
</feature>
<dbReference type="OMA" id="KCYGVDS"/>
<feature type="domain" description="EGF-like" evidence="9">
    <location>
        <begin position="264"/>
        <end position="297"/>
    </location>
</feature>
<dbReference type="Pfam" id="PF07974">
    <property type="entry name" value="EGF_2"/>
    <property type="match status" value="5"/>
</dbReference>
<feature type="domain" description="EGF-like" evidence="9">
    <location>
        <begin position="307"/>
        <end position="340"/>
    </location>
</feature>
<feature type="domain" description="EGF-like" evidence="9">
    <location>
        <begin position="178"/>
        <end position="211"/>
    </location>
</feature>
<dbReference type="SMART" id="SM00303">
    <property type="entry name" value="GPS"/>
    <property type="match status" value="1"/>
</dbReference>
<dbReference type="InterPro" id="IPR000203">
    <property type="entry name" value="GPS"/>
</dbReference>
<dbReference type="KEGG" id="ngr:NAEGRDRAFT_73134"/>
<feature type="domain" description="GAIN-B" evidence="10">
    <location>
        <begin position="863"/>
        <end position="1018"/>
    </location>
</feature>
<dbReference type="EMBL" id="GG738902">
    <property type="protein sequence ID" value="EFC39096.1"/>
    <property type="molecule type" value="Genomic_DNA"/>
</dbReference>
<dbReference type="eggNOG" id="KOG1225">
    <property type="taxonomic scope" value="Eukaryota"/>
</dbReference>
<evidence type="ECO:0000256" key="3">
    <source>
        <dbReference type="ARBA" id="ARBA00022692"/>
    </source>
</evidence>
<feature type="transmembrane region" description="Helical" evidence="8">
    <location>
        <begin position="1336"/>
        <end position="1363"/>
    </location>
</feature>